<proteinExistence type="predicted"/>
<accession>A0A238UD16</accession>
<name>A0A238UD16_9FLAO</name>
<evidence type="ECO:0000313" key="4">
    <source>
        <dbReference type="Proteomes" id="UP000215214"/>
    </source>
</evidence>
<dbReference type="AlphaFoldDB" id="A0A238UD16"/>
<organism evidence="3 4">
    <name type="scientific">Tenacibaculum jejuense</name>
    <dbReference type="NCBI Taxonomy" id="584609"/>
    <lineage>
        <taxon>Bacteria</taxon>
        <taxon>Pseudomonadati</taxon>
        <taxon>Bacteroidota</taxon>
        <taxon>Flavobacteriia</taxon>
        <taxon>Flavobacteriales</taxon>
        <taxon>Flavobacteriaceae</taxon>
        <taxon>Tenacibaculum</taxon>
    </lineage>
</organism>
<evidence type="ECO:0000313" key="3">
    <source>
        <dbReference type="EMBL" id="SNR16945.1"/>
    </source>
</evidence>
<dbReference type="KEGG" id="tje:TJEJU_3294"/>
<dbReference type="NCBIfam" id="TIGR04183">
    <property type="entry name" value="Por_Secre_tail"/>
    <property type="match status" value="1"/>
</dbReference>
<gene>
    <name evidence="3" type="ORF">TJEJU_3294</name>
</gene>
<reference evidence="3 4" key="1">
    <citation type="submission" date="2017-07" db="EMBL/GenBank/DDBJ databases">
        <authorList>
            <person name="Sun Z.S."/>
            <person name="Albrecht U."/>
            <person name="Echele G."/>
            <person name="Lee C.C."/>
        </authorList>
    </citation>
    <scope>NUCLEOTIDE SEQUENCE [LARGE SCALE GENOMIC DNA]</scope>
    <source>
        <strain evidence="4">type strain: KCTC 22618</strain>
    </source>
</reference>
<dbReference type="EMBL" id="LT899436">
    <property type="protein sequence ID" value="SNR16945.1"/>
    <property type="molecule type" value="Genomic_DNA"/>
</dbReference>
<keyword evidence="4" id="KW-1185">Reference proteome</keyword>
<sequence length="358" mass="41471">MIRNLKMNSNIYLVALLFFKINSYAQVTLQQHHFFAVGDSIVEYYNRLPQNPIDLGEPGENKVWDFSNLNAIAVNKQTIKFLDPKKTPFHTDYPNSNIVLYSNNGYETWSFMKITEKKIANLGYGLFINKEKRTGNYGGIDMNLPLKYLEKSSNEITNERVLFKDRKGQDSIKIKTVHKHKYEIDSWGDVILPKGRFLSLRLKYTLHVTNYTYQKKAEKWGLLKEPEKTSTISYKWWTDDKNAKYPVVQIVMDNAHKKPIVVQYLEATPFSELLDEVKETSIKIYPNPATEKLFVEIPTTEETYTSIYSIQGKMVKNLKSNISKIEINVNDLPVGVYLIISRSKVGKIIGKSKFVKKL</sequence>
<evidence type="ECO:0000256" key="1">
    <source>
        <dbReference type="ARBA" id="ARBA00022729"/>
    </source>
</evidence>
<keyword evidence="1" id="KW-0732">Signal</keyword>
<protein>
    <recommendedName>
        <fullName evidence="2">Secretion system C-terminal sorting domain-containing protein</fullName>
    </recommendedName>
</protein>
<dbReference type="Pfam" id="PF18962">
    <property type="entry name" value="Por_Secre_tail"/>
    <property type="match status" value="1"/>
</dbReference>
<dbReference type="InterPro" id="IPR026444">
    <property type="entry name" value="Secre_tail"/>
</dbReference>
<feature type="domain" description="Secretion system C-terminal sorting" evidence="2">
    <location>
        <begin position="284"/>
        <end position="349"/>
    </location>
</feature>
<dbReference type="Proteomes" id="UP000215214">
    <property type="component" value="Chromosome TJEJU"/>
</dbReference>
<evidence type="ECO:0000259" key="2">
    <source>
        <dbReference type="Pfam" id="PF18962"/>
    </source>
</evidence>